<proteinExistence type="predicted"/>
<evidence type="ECO:0000313" key="1">
    <source>
        <dbReference type="EMBL" id="UOD30112.1"/>
    </source>
</evidence>
<keyword evidence="2" id="KW-1185">Reference proteome</keyword>
<evidence type="ECO:0000313" key="2">
    <source>
        <dbReference type="Proteomes" id="UP000831532"/>
    </source>
</evidence>
<evidence type="ECO:0008006" key="3">
    <source>
        <dbReference type="Google" id="ProtNLM"/>
    </source>
</evidence>
<dbReference type="Proteomes" id="UP000831532">
    <property type="component" value="Chromosome"/>
</dbReference>
<protein>
    <recommendedName>
        <fullName evidence="3">Growth inhibitor PemK</fullName>
    </recommendedName>
</protein>
<organism evidence="1 2">
    <name type="scientific">Massilia violaceinigra</name>
    <dbReference type="NCBI Taxonomy" id="2045208"/>
    <lineage>
        <taxon>Bacteria</taxon>
        <taxon>Pseudomonadati</taxon>
        <taxon>Pseudomonadota</taxon>
        <taxon>Betaproteobacteria</taxon>
        <taxon>Burkholderiales</taxon>
        <taxon>Oxalobacteraceae</taxon>
        <taxon>Telluria group</taxon>
        <taxon>Massilia</taxon>
    </lineage>
</organism>
<sequence length="113" mass="12085">MNARVPFGAGLFFAPTGKRHHVAVQVPLIRDGQARQYLAIGVGAGNRQPLLMNSQLPAAWVGVRTAGYFTRSGTSGRTVVLNAPLDERRRPAVNAAIFLAAIDAARREQPAVP</sequence>
<dbReference type="EMBL" id="CP063361">
    <property type="protein sequence ID" value="UOD30112.1"/>
    <property type="molecule type" value="Genomic_DNA"/>
</dbReference>
<gene>
    <name evidence="1" type="ORF">INH39_33020</name>
</gene>
<dbReference type="RefSeq" id="WP_243491364.1">
    <property type="nucleotide sequence ID" value="NZ_CP063361.1"/>
</dbReference>
<accession>A0ABY4A6S6</accession>
<name>A0ABY4A6S6_9BURK</name>
<reference evidence="1 2" key="1">
    <citation type="submission" date="2020-10" db="EMBL/GenBank/DDBJ databases">
        <title>Genome analysis of Massilia species.</title>
        <authorList>
            <person name="Jung D.-H."/>
        </authorList>
    </citation>
    <scope>NUCLEOTIDE SEQUENCE [LARGE SCALE GENOMIC DNA]</scope>
    <source>
        <strain evidence="2">sipir</strain>
    </source>
</reference>